<dbReference type="OrthoDB" id="2968467at2"/>
<feature type="coiled-coil region" evidence="1">
    <location>
        <begin position="164"/>
        <end position="191"/>
    </location>
</feature>
<dbReference type="EMBL" id="FOGT01000006">
    <property type="protein sequence ID" value="SES03061.1"/>
    <property type="molecule type" value="Genomic_DNA"/>
</dbReference>
<accession>A0A1H9U1G4</accession>
<dbReference type="SUPFAM" id="SSF46966">
    <property type="entry name" value="Spectrin repeat"/>
    <property type="match status" value="1"/>
</dbReference>
<evidence type="ECO:0000256" key="2">
    <source>
        <dbReference type="SAM" id="MobiDB-lite"/>
    </source>
</evidence>
<dbReference type="AlphaFoldDB" id="A0A1H9U1G4"/>
<dbReference type="Proteomes" id="UP000198571">
    <property type="component" value="Unassembled WGS sequence"/>
</dbReference>
<keyword evidence="4" id="KW-1185">Reference proteome</keyword>
<dbReference type="RefSeq" id="WP_093050990.1">
    <property type="nucleotide sequence ID" value="NZ_FOGT01000006.1"/>
</dbReference>
<feature type="region of interest" description="Disordered" evidence="2">
    <location>
        <begin position="1"/>
        <end position="22"/>
    </location>
</feature>
<dbReference type="STRING" id="1601833.SAMN05518684_106223"/>
<name>A0A1H9U1G4_9BACI</name>
<organism evidence="3 4">
    <name type="scientific">Salipaludibacillus aurantiacus</name>
    <dbReference type="NCBI Taxonomy" id="1601833"/>
    <lineage>
        <taxon>Bacteria</taxon>
        <taxon>Bacillati</taxon>
        <taxon>Bacillota</taxon>
        <taxon>Bacilli</taxon>
        <taxon>Bacillales</taxon>
        <taxon>Bacillaceae</taxon>
    </lineage>
</organism>
<evidence type="ECO:0000313" key="4">
    <source>
        <dbReference type="Proteomes" id="UP000198571"/>
    </source>
</evidence>
<evidence type="ECO:0000256" key="1">
    <source>
        <dbReference type="SAM" id="Coils"/>
    </source>
</evidence>
<evidence type="ECO:0000313" key="3">
    <source>
        <dbReference type="EMBL" id="SES03061.1"/>
    </source>
</evidence>
<reference evidence="4" key="1">
    <citation type="submission" date="2016-10" db="EMBL/GenBank/DDBJ databases">
        <authorList>
            <person name="Varghese N."/>
            <person name="Submissions S."/>
        </authorList>
    </citation>
    <scope>NUCLEOTIDE SEQUENCE [LARGE SCALE GENOMIC DNA]</scope>
    <source>
        <strain evidence="4">S9</strain>
    </source>
</reference>
<gene>
    <name evidence="3" type="ORF">SAMN05518684_106223</name>
</gene>
<feature type="compositionally biased region" description="Basic and acidic residues" evidence="2">
    <location>
        <begin position="1"/>
        <end position="14"/>
    </location>
</feature>
<sequence>MWEGIRNSKVERNDGWSSEVTTTRWTQEQVEDYFKDQKGGQKMKATKEAYQDLKAKGMTDKEIAGEFGLAINTLYKYKSTEWGITRKKTEAQENAGIRENQIVSKTDSDKYLELMDKYEKLQREHHQLNNDFSKVEQQRDELTEYATERLNKVLYENEYLKNDYTALCRSYDKLEAENMELKKRLEKQPAENKRINLLERSLLLEYMKEGVADVSQTHC</sequence>
<feature type="coiled-coil region" evidence="1">
    <location>
        <begin position="111"/>
        <end position="138"/>
    </location>
</feature>
<protein>
    <submittedName>
        <fullName evidence="3">Uncharacterized protein</fullName>
    </submittedName>
</protein>
<keyword evidence="1" id="KW-0175">Coiled coil</keyword>
<proteinExistence type="predicted"/>